<feature type="domain" description="Luciferase-like" evidence="1">
    <location>
        <begin position="29"/>
        <end position="129"/>
    </location>
</feature>
<dbReference type="Pfam" id="PF00296">
    <property type="entry name" value="Bac_luciferase"/>
    <property type="match status" value="1"/>
</dbReference>
<dbReference type="Gene3D" id="3.20.20.30">
    <property type="entry name" value="Luciferase-like domain"/>
    <property type="match status" value="2"/>
</dbReference>
<sequence>MAEVTAQDSVATPTFGRFGVWRAAYVTTPKMVAEIERLGYGAIWAGGSPPADLQVIEDLIAGTEKITVATGIVNIFSAPADEIAKSYQRIESRHPGRFVLGIGVGHPEVAGMGADKPYDALVRYLDVLDDAGVPKERRVLAALGPKVLRLAADRSAGAHPYLTPPEHTRQAREILGPDALLAPEQKVVLSTDSDAARAIGREAVENPYLHLRNYRRNLERLGFRTAELDNGGSDRVIDALVAHGDATTVAARLTAHLDVGADHVAIQVLPMAGEPLPALRELAAQLGVGG</sequence>
<dbReference type="InterPro" id="IPR050766">
    <property type="entry name" value="Bact_Lucif_Oxidored"/>
</dbReference>
<dbReference type="EMBL" id="RKLP01000002">
    <property type="protein sequence ID" value="RVW10633.1"/>
    <property type="molecule type" value="Genomic_DNA"/>
</dbReference>
<dbReference type="Proteomes" id="UP000286208">
    <property type="component" value="Unassembled WGS sequence"/>
</dbReference>
<reference evidence="2 3" key="1">
    <citation type="submission" date="2018-11" db="EMBL/GenBank/DDBJ databases">
        <title>Rhodococcus spongicola sp. nov. and Rhodococcus xishaensis sp. nov. from marine sponges.</title>
        <authorList>
            <person name="Li L."/>
            <person name="Lin H.W."/>
        </authorList>
    </citation>
    <scope>NUCLEOTIDE SEQUENCE [LARGE SCALE GENOMIC DNA]</scope>
    <source>
        <strain evidence="2 3">CCTCC AB2014297</strain>
    </source>
</reference>
<dbReference type="PANTHER" id="PTHR30137:SF18">
    <property type="entry name" value="CONSERVED PROTEIN"/>
    <property type="match status" value="1"/>
</dbReference>
<dbReference type="GO" id="GO:0016705">
    <property type="term" value="F:oxidoreductase activity, acting on paired donors, with incorporation or reduction of molecular oxygen"/>
    <property type="evidence" value="ECO:0007669"/>
    <property type="project" value="InterPro"/>
</dbReference>
<dbReference type="PANTHER" id="PTHR30137">
    <property type="entry name" value="LUCIFERASE-LIKE MONOOXYGENASE"/>
    <property type="match status" value="1"/>
</dbReference>
<dbReference type="InterPro" id="IPR011251">
    <property type="entry name" value="Luciferase-like_dom"/>
</dbReference>
<evidence type="ECO:0000259" key="1">
    <source>
        <dbReference type="Pfam" id="PF00296"/>
    </source>
</evidence>
<evidence type="ECO:0000313" key="2">
    <source>
        <dbReference type="EMBL" id="RVW10633.1"/>
    </source>
</evidence>
<name>A0A438BHR7_9NOCA</name>
<comment type="caution">
    <text evidence="2">The sequence shown here is derived from an EMBL/GenBank/DDBJ whole genome shotgun (WGS) entry which is preliminary data.</text>
</comment>
<dbReference type="NCBIfam" id="TIGR03620">
    <property type="entry name" value="F420_MSMEG_4141"/>
    <property type="match status" value="1"/>
</dbReference>
<organism evidence="2 3">
    <name type="scientific">Prescottella agglutinans</name>
    <dbReference type="NCBI Taxonomy" id="1644129"/>
    <lineage>
        <taxon>Bacteria</taxon>
        <taxon>Bacillati</taxon>
        <taxon>Actinomycetota</taxon>
        <taxon>Actinomycetes</taxon>
        <taxon>Mycobacteriales</taxon>
        <taxon>Nocardiaceae</taxon>
        <taxon>Prescottella</taxon>
    </lineage>
</organism>
<dbReference type="GO" id="GO:0005829">
    <property type="term" value="C:cytosol"/>
    <property type="evidence" value="ECO:0007669"/>
    <property type="project" value="TreeGrafter"/>
</dbReference>
<dbReference type="InterPro" id="IPR019922">
    <property type="entry name" value="Lucif-like_OxRdatse_MSMEG_4141"/>
</dbReference>
<keyword evidence="3" id="KW-1185">Reference proteome</keyword>
<gene>
    <name evidence="2" type="ORF">EGT67_05615</name>
</gene>
<dbReference type="RefSeq" id="WP_127915070.1">
    <property type="nucleotide sequence ID" value="NZ_RKLP01000002.1"/>
</dbReference>
<dbReference type="InterPro" id="IPR036661">
    <property type="entry name" value="Luciferase-like_sf"/>
</dbReference>
<dbReference type="SUPFAM" id="SSF51679">
    <property type="entry name" value="Bacterial luciferase-like"/>
    <property type="match status" value="1"/>
</dbReference>
<protein>
    <submittedName>
        <fullName evidence="2">LLM class F420-dependent oxidoreductase</fullName>
    </submittedName>
</protein>
<dbReference type="AlphaFoldDB" id="A0A438BHR7"/>
<dbReference type="OrthoDB" id="4760590at2"/>
<evidence type="ECO:0000313" key="3">
    <source>
        <dbReference type="Proteomes" id="UP000286208"/>
    </source>
</evidence>
<proteinExistence type="predicted"/>
<accession>A0A438BHR7</accession>